<dbReference type="AlphaFoldDB" id="A0AAV5EGX1"/>
<protein>
    <submittedName>
        <fullName evidence="1">Uncharacterized protein</fullName>
    </submittedName>
</protein>
<sequence length="63" mass="7351">MRLLRHLRLAQLHIYDYRHFTSHCRQQNQSGAAEAWWAHNPQVPGSKPGSDNFLFFSLLSLCV</sequence>
<reference evidence="1" key="1">
    <citation type="journal article" date="2018" name="DNA Res.">
        <title>Multiple hybrid de novo genome assembly of finger millet, an orphan allotetraploid crop.</title>
        <authorList>
            <person name="Hatakeyama M."/>
            <person name="Aluri S."/>
            <person name="Balachadran M.T."/>
            <person name="Sivarajan S.R."/>
            <person name="Patrignani A."/>
            <person name="Gruter S."/>
            <person name="Poveda L."/>
            <person name="Shimizu-Inatsugi R."/>
            <person name="Baeten J."/>
            <person name="Francoijs K.J."/>
            <person name="Nataraja K.N."/>
            <person name="Reddy Y.A.N."/>
            <person name="Phadnis S."/>
            <person name="Ravikumar R.L."/>
            <person name="Schlapbach R."/>
            <person name="Sreeman S.M."/>
            <person name="Shimizu K.K."/>
        </authorList>
    </citation>
    <scope>NUCLEOTIDE SEQUENCE</scope>
</reference>
<organism evidence="1 2">
    <name type="scientific">Eleusine coracana subsp. coracana</name>
    <dbReference type="NCBI Taxonomy" id="191504"/>
    <lineage>
        <taxon>Eukaryota</taxon>
        <taxon>Viridiplantae</taxon>
        <taxon>Streptophyta</taxon>
        <taxon>Embryophyta</taxon>
        <taxon>Tracheophyta</taxon>
        <taxon>Spermatophyta</taxon>
        <taxon>Magnoliopsida</taxon>
        <taxon>Liliopsida</taxon>
        <taxon>Poales</taxon>
        <taxon>Poaceae</taxon>
        <taxon>PACMAD clade</taxon>
        <taxon>Chloridoideae</taxon>
        <taxon>Cynodonteae</taxon>
        <taxon>Eleusininae</taxon>
        <taxon>Eleusine</taxon>
    </lineage>
</organism>
<evidence type="ECO:0000313" key="2">
    <source>
        <dbReference type="Proteomes" id="UP001054889"/>
    </source>
</evidence>
<comment type="caution">
    <text evidence="1">The sequence shown here is derived from an EMBL/GenBank/DDBJ whole genome shotgun (WGS) entry which is preliminary data.</text>
</comment>
<dbReference type="Proteomes" id="UP001054889">
    <property type="component" value="Unassembled WGS sequence"/>
</dbReference>
<accession>A0AAV5EGX1</accession>
<dbReference type="EMBL" id="BQKI01000075">
    <property type="protein sequence ID" value="GJN21890.1"/>
    <property type="molecule type" value="Genomic_DNA"/>
</dbReference>
<name>A0AAV5EGX1_ELECO</name>
<reference evidence="1" key="2">
    <citation type="submission" date="2021-12" db="EMBL/GenBank/DDBJ databases">
        <title>Resequencing data analysis of finger millet.</title>
        <authorList>
            <person name="Hatakeyama M."/>
            <person name="Aluri S."/>
            <person name="Balachadran M.T."/>
            <person name="Sivarajan S.R."/>
            <person name="Poveda L."/>
            <person name="Shimizu-Inatsugi R."/>
            <person name="Schlapbach R."/>
            <person name="Sreeman S.M."/>
            <person name="Shimizu K.K."/>
        </authorList>
    </citation>
    <scope>NUCLEOTIDE SEQUENCE</scope>
</reference>
<proteinExistence type="predicted"/>
<evidence type="ECO:0000313" key="1">
    <source>
        <dbReference type="EMBL" id="GJN21890.1"/>
    </source>
</evidence>
<keyword evidence="2" id="KW-1185">Reference proteome</keyword>
<gene>
    <name evidence="1" type="primary">gb09412</name>
    <name evidence="1" type="ORF">PR202_gb09412</name>
</gene>